<reference evidence="3" key="1">
    <citation type="journal article" date="2021" name="Proc. Natl. Acad. Sci. U.S.A.">
        <title>A Catalog of Tens of Thousands of Viruses from Human Metagenomes Reveals Hidden Associations with Chronic Diseases.</title>
        <authorList>
            <person name="Tisza M.J."/>
            <person name="Buck C.B."/>
        </authorList>
    </citation>
    <scope>NUCLEOTIDE SEQUENCE</scope>
    <source>
        <strain evidence="3">CtijX18</strain>
    </source>
</reference>
<evidence type="ECO:0000313" key="3">
    <source>
        <dbReference type="EMBL" id="DAF97487.1"/>
    </source>
</evidence>
<feature type="transmembrane region" description="Helical" evidence="2">
    <location>
        <begin position="592"/>
        <end position="615"/>
    </location>
</feature>
<sequence>MAADRNSAKFNDKNWVRDLFLVGKEDLDGIPIEMRTWSSADFKFQDTGLGGSLVINPLPQPNYFSDPLNPNSFMAGKGMDGLGPYFSETYDDNYRVVSFRAGTMAFNSLTGFLFGMYSPAGASLANKGRGADFMFIRAASQVLAGAVRLVALPFILVGLVGKAVNFFMRKPSGRYAYLKPAMPLYWTAVQTIVNHFMVNLGLLYPSVPVDINGNKISSEGVDLPADTSAVEYNHLTSVFPDLANALGLHKGGAQLDVFKIATRAQRLAHARQEAILKNTTISKAGMNSLLNRIYQERSGGRSGMSLSSYIQNYLAAGPYKMLSGNAEQDKGAAGADGSKAAQADSADSPTKEEISDPGFKTLLESELRDGGAFVSFRVDDTGSVSESFSNNFKPSSLAEKINSAAASSRSTMFNLAGGNVGDGMLANTVETVMGGVKSLFENTVSAIGLEGLLIMGGGGTLDMPKYWESSEAQQPKPGYSFTLTSRYANRRSALNDIFIPLACIMALALPLSTGKHSHSNPFYLEFYDKGRMQTRLGAIDSLSISRGDGTMGFTPDGHVMSITVNFSIVPMEETIAMPISESFSVQNTMFNMIGGALVMGGAGAAGAGLLDIALGMANDLFDDDTPFMDYLAVLSGLGLNEQIYLSDKLKRRLRTSVANIQSSFSVARMASFTADTMPGQIFAAFANKRTER</sequence>
<organism evidence="3">
    <name type="scientific">Myoviridae sp. ctijX18</name>
    <dbReference type="NCBI Taxonomy" id="2825154"/>
    <lineage>
        <taxon>Viruses</taxon>
        <taxon>Duplodnaviria</taxon>
        <taxon>Heunggongvirae</taxon>
        <taxon>Uroviricota</taxon>
        <taxon>Caudoviricetes</taxon>
    </lineage>
</organism>
<feature type="transmembrane region" description="Helical" evidence="2">
    <location>
        <begin position="104"/>
        <end position="122"/>
    </location>
</feature>
<evidence type="ECO:0000256" key="2">
    <source>
        <dbReference type="SAM" id="Phobius"/>
    </source>
</evidence>
<keyword evidence="2" id="KW-0812">Transmembrane</keyword>
<feature type="region of interest" description="Disordered" evidence="1">
    <location>
        <begin position="327"/>
        <end position="357"/>
    </location>
</feature>
<keyword evidence="2" id="KW-1133">Transmembrane helix</keyword>
<feature type="transmembrane region" description="Helical" evidence="2">
    <location>
        <begin position="493"/>
        <end position="511"/>
    </location>
</feature>
<accession>A0A8S5USN0</accession>
<proteinExistence type="predicted"/>
<dbReference type="EMBL" id="BK016133">
    <property type="protein sequence ID" value="DAF97487.1"/>
    <property type="molecule type" value="Genomic_DNA"/>
</dbReference>
<protein>
    <submittedName>
        <fullName evidence="3">Uncharacterized protein</fullName>
    </submittedName>
</protein>
<keyword evidence="2" id="KW-0472">Membrane</keyword>
<feature type="compositionally biased region" description="Low complexity" evidence="1">
    <location>
        <begin position="331"/>
        <end position="348"/>
    </location>
</feature>
<name>A0A8S5USN0_9CAUD</name>
<evidence type="ECO:0000256" key="1">
    <source>
        <dbReference type="SAM" id="MobiDB-lite"/>
    </source>
</evidence>
<feature type="transmembrane region" description="Helical" evidence="2">
    <location>
        <begin position="142"/>
        <end position="164"/>
    </location>
</feature>